<dbReference type="Pfam" id="PF02902">
    <property type="entry name" value="Peptidase_C48"/>
    <property type="match status" value="1"/>
</dbReference>
<dbReference type="AlphaFoldDB" id="A0A8S0VLV7"/>
<dbReference type="EMBL" id="CACTIH010009496">
    <property type="protein sequence ID" value="CAA3031887.1"/>
    <property type="molecule type" value="Genomic_DNA"/>
</dbReference>
<organism evidence="4 5">
    <name type="scientific">Olea europaea subsp. europaea</name>
    <dbReference type="NCBI Taxonomy" id="158383"/>
    <lineage>
        <taxon>Eukaryota</taxon>
        <taxon>Viridiplantae</taxon>
        <taxon>Streptophyta</taxon>
        <taxon>Embryophyta</taxon>
        <taxon>Tracheophyta</taxon>
        <taxon>Spermatophyta</taxon>
        <taxon>Magnoliopsida</taxon>
        <taxon>eudicotyledons</taxon>
        <taxon>Gunneridae</taxon>
        <taxon>Pentapetalae</taxon>
        <taxon>asterids</taxon>
        <taxon>lamiids</taxon>
        <taxon>Lamiales</taxon>
        <taxon>Oleaceae</taxon>
        <taxon>Oleeae</taxon>
        <taxon>Olea</taxon>
    </lineage>
</organism>
<name>A0A8S0VLV7_OLEEU</name>
<gene>
    <name evidence="4" type="ORF">OLEA9_A094092</name>
</gene>
<dbReference type="OrthoDB" id="1680482at2759"/>
<proteinExistence type="predicted"/>
<dbReference type="Gramene" id="OE9A094092T1">
    <property type="protein sequence ID" value="OE9A094092C1"/>
    <property type="gene ID" value="OE9A094092"/>
</dbReference>
<evidence type="ECO:0000259" key="3">
    <source>
        <dbReference type="Pfam" id="PF02902"/>
    </source>
</evidence>
<keyword evidence="5" id="KW-1185">Reference proteome</keyword>
<dbReference type="InterPro" id="IPR003653">
    <property type="entry name" value="Peptidase_C48_C"/>
</dbReference>
<evidence type="ECO:0000313" key="5">
    <source>
        <dbReference type="Proteomes" id="UP000594638"/>
    </source>
</evidence>
<reference evidence="4 5" key="1">
    <citation type="submission" date="2019-12" db="EMBL/GenBank/DDBJ databases">
        <authorList>
            <person name="Alioto T."/>
            <person name="Alioto T."/>
            <person name="Gomez Garrido J."/>
        </authorList>
    </citation>
    <scope>NUCLEOTIDE SEQUENCE [LARGE SCALE GENOMIC DNA]</scope>
</reference>
<protein>
    <submittedName>
        <fullName evidence="4">Uncharacterized protein LOC111411756</fullName>
    </submittedName>
</protein>
<keyword evidence="2" id="KW-0378">Hydrolase</keyword>
<dbReference type="GO" id="GO:0008234">
    <property type="term" value="F:cysteine-type peptidase activity"/>
    <property type="evidence" value="ECO:0007669"/>
    <property type="project" value="InterPro"/>
</dbReference>
<evidence type="ECO:0000313" key="4">
    <source>
        <dbReference type="EMBL" id="CAA3031887.1"/>
    </source>
</evidence>
<keyword evidence="1" id="KW-0645">Protease</keyword>
<comment type="caution">
    <text evidence="4">The sequence shown here is derived from an EMBL/GenBank/DDBJ whole genome shotgun (WGS) entry which is preliminary data.</text>
</comment>
<accession>A0A8S0VLV7</accession>
<sequence>MESIPTVVEDESNKSSQNRCGMRIKKRSLILESPFTNSEKIRKLHNVNTFNPFRELDPDKVNDLENWLVNVPDRGDCGIYAIKFIELLSAELEVKLMSDAMIESWRKN</sequence>
<evidence type="ECO:0000256" key="1">
    <source>
        <dbReference type="ARBA" id="ARBA00022670"/>
    </source>
</evidence>
<evidence type="ECO:0000256" key="2">
    <source>
        <dbReference type="ARBA" id="ARBA00022801"/>
    </source>
</evidence>
<dbReference type="GO" id="GO:0006508">
    <property type="term" value="P:proteolysis"/>
    <property type="evidence" value="ECO:0007669"/>
    <property type="project" value="UniProtKB-KW"/>
</dbReference>
<dbReference type="Proteomes" id="UP000594638">
    <property type="component" value="Unassembled WGS sequence"/>
</dbReference>
<feature type="domain" description="Ubiquitin-like protease family profile" evidence="3">
    <location>
        <begin position="70"/>
        <end position="102"/>
    </location>
</feature>